<dbReference type="Gene3D" id="3.40.50.1820">
    <property type="entry name" value="alpha/beta hydrolase"/>
    <property type="match status" value="1"/>
</dbReference>
<dbReference type="PANTHER" id="PTHR32268:SF11">
    <property type="entry name" value="HOMOSERINE O-ACETYLTRANSFERASE"/>
    <property type="match status" value="1"/>
</dbReference>
<protein>
    <submittedName>
        <fullName evidence="2">Homoserine O-acetyltransferase</fullName>
    </submittedName>
</protein>
<evidence type="ECO:0000313" key="2">
    <source>
        <dbReference type="EMBL" id="EQD36005.1"/>
    </source>
</evidence>
<gene>
    <name evidence="2" type="ORF">B1B_16670</name>
</gene>
<dbReference type="GO" id="GO:0009092">
    <property type="term" value="P:homoserine metabolic process"/>
    <property type="evidence" value="ECO:0007669"/>
    <property type="project" value="TreeGrafter"/>
</dbReference>
<reference evidence="2" key="1">
    <citation type="submission" date="2013-08" db="EMBL/GenBank/DDBJ databases">
        <authorList>
            <person name="Mendez C."/>
            <person name="Richter M."/>
            <person name="Ferrer M."/>
            <person name="Sanchez J."/>
        </authorList>
    </citation>
    <scope>NUCLEOTIDE SEQUENCE</scope>
</reference>
<dbReference type="PANTHER" id="PTHR32268">
    <property type="entry name" value="HOMOSERINE O-ACETYLTRANSFERASE"/>
    <property type="match status" value="1"/>
</dbReference>
<proteinExistence type="predicted"/>
<evidence type="ECO:0000256" key="1">
    <source>
        <dbReference type="SAM" id="MobiDB-lite"/>
    </source>
</evidence>
<feature type="region of interest" description="Disordered" evidence="1">
    <location>
        <begin position="63"/>
        <end position="82"/>
    </location>
</feature>
<feature type="compositionally biased region" description="Basic and acidic residues" evidence="1">
    <location>
        <begin position="72"/>
        <end position="82"/>
    </location>
</feature>
<reference evidence="2" key="2">
    <citation type="journal article" date="2014" name="ISME J.">
        <title>Microbial stratification in low pH oxic and suboxic macroscopic growths along an acid mine drainage.</title>
        <authorList>
            <person name="Mendez-Garcia C."/>
            <person name="Mesa V."/>
            <person name="Sprenger R.R."/>
            <person name="Richter M."/>
            <person name="Diez M.S."/>
            <person name="Solano J."/>
            <person name="Bargiela R."/>
            <person name="Golyshina O.V."/>
            <person name="Manteca A."/>
            <person name="Ramos J.L."/>
            <person name="Gallego J.R."/>
            <person name="Llorente I."/>
            <person name="Martins Dos Santos V.A."/>
            <person name="Jensen O.N."/>
            <person name="Pelaez A.I."/>
            <person name="Sanchez J."/>
            <person name="Ferrer M."/>
        </authorList>
    </citation>
    <scope>NUCLEOTIDE SEQUENCE</scope>
</reference>
<organism evidence="2">
    <name type="scientific">mine drainage metagenome</name>
    <dbReference type="NCBI Taxonomy" id="410659"/>
    <lineage>
        <taxon>unclassified sequences</taxon>
        <taxon>metagenomes</taxon>
        <taxon>ecological metagenomes</taxon>
    </lineage>
</organism>
<dbReference type="InterPro" id="IPR008220">
    <property type="entry name" value="HAT_MetX-like"/>
</dbReference>
<dbReference type="GO" id="GO:0004414">
    <property type="term" value="F:homoserine O-acetyltransferase activity"/>
    <property type="evidence" value="ECO:0007669"/>
    <property type="project" value="TreeGrafter"/>
</dbReference>
<feature type="non-terminal residue" evidence="2">
    <location>
        <position position="82"/>
    </location>
</feature>
<dbReference type="GO" id="GO:0009086">
    <property type="term" value="P:methionine biosynthetic process"/>
    <property type="evidence" value="ECO:0007669"/>
    <property type="project" value="TreeGrafter"/>
</dbReference>
<dbReference type="InterPro" id="IPR029058">
    <property type="entry name" value="AB_hydrolase_fold"/>
</dbReference>
<accession>T1A2D0</accession>
<comment type="caution">
    <text evidence="2">The sequence shown here is derived from an EMBL/GenBank/DDBJ whole genome shotgun (WGS) entry which is preliminary data.</text>
</comment>
<dbReference type="EMBL" id="AUZY01011105">
    <property type="protein sequence ID" value="EQD36005.1"/>
    <property type="molecule type" value="Genomic_DNA"/>
</dbReference>
<dbReference type="AlphaFoldDB" id="T1A2D0"/>
<dbReference type="SUPFAM" id="SSF53474">
    <property type="entry name" value="alpha/beta-Hydrolases"/>
    <property type="match status" value="1"/>
</dbReference>
<keyword evidence="2" id="KW-0808">Transferase</keyword>
<name>T1A2D0_9ZZZZ</name>
<sequence>MSAVHAPRADQSEPDARRYVGLPDGFSMWRGGTLRGARLAYETWGRLNRARDNAILLFTGLSPPAHAAASPEDPRDGWWQRM</sequence>